<dbReference type="HOGENOM" id="CLU_2413149_0_0_1"/>
<sequence length="92" mass="10381">MAFLNSSTAEPEPPWKTKKTGFLSLVPSFWATNSWCLPRSSGWSLTLLRGSALRSCECAGGVMLTQACRHRPGKWRRYPRAECRGSCCLMRR</sequence>
<organism evidence="1 2">
    <name type="scientific">Colletotrichum higginsianum (strain IMI 349063)</name>
    <name type="common">Crucifer anthracnose fungus</name>
    <dbReference type="NCBI Taxonomy" id="759273"/>
    <lineage>
        <taxon>Eukaryota</taxon>
        <taxon>Fungi</taxon>
        <taxon>Dikarya</taxon>
        <taxon>Ascomycota</taxon>
        <taxon>Pezizomycotina</taxon>
        <taxon>Sordariomycetes</taxon>
        <taxon>Hypocreomycetidae</taxon>
        <taxon>Glomerellales</taxon>
        <taxon>Glomerellaceae</taxon>
        <taxon>Colletotrichum</taxon>
        <taxon>Colletotrichum destructivum species complex</taxon>
    </lineage>
</organism>
<reference evidence="2" key="1">
    <citation type="journal article" date="2012" name="Nat. Genet.">
        <title>Lifestyle transitions in plant pathogenic Colletotrichum fungi deciphered by genome and transcriptome analyses.</title>
        <authorList>
            <person name="O'Connell R.J."/>
            <person name="Thon M.R."/>
            <person name="Hacquard S."/>
            <person name="Amyotte S.G."/>
            <person name="Kleemann J."/>
            <person name="Torres M.F."/>
            <person name="Damm U."/>
            <person name="Buiate E.A."/>
            <person name="Epstein L."/>
            <person name="Alkan N."/>
            <person name="Altmueller J."/>
            <person name="Alvarado-Balderrama L."/>
            <person name="Bauser C.A."/>
            <person name="Becker C."/>
            <person name="Birren B.W."/>
            <person name="Chen Z."/>
            <person name="Choi J."/>
            <person name="Crouch J.A."/>
            <person name="Duvick J.P."/>
            <person name="Farman M.A."/>
            <person name="Gan P."/>
            <person name="Heiman D."/>
            <person name="Henrissat B."/>
            <person name="Howard R.J."/>
            <person name="Kabbage M."/>
            <person name="Koch C."/>
            <person name="Kracher B."/>
            <person name="Kubo Y."/>
            <person name="Law A.D."/>
            <person name="Lebrun M.-H."/>
            <person name="Lee Y.-H."/>
            <person name="Miyara I."/>
            <person name="Moore N."/>
            <person name="Neumann U."/>
            <person name="Nordstroem K."/>
            <person name="Panaccione D.G."/>
            <person name="Panstruga R."/>
            <person name="Place M."/>
            <person name="Proctor R.H."/>
            <person name="Prusky D."/>
            <person name="Rech G."/>
            <person name="Reinhardt R."/>
            <person name="Rollins J.A."/>
            <person name="Rounsley S."/>
            <person name="Schardl C.L."/>
            <person name="Schwartz D.C."/>
            <person name="Shenoy N."/>
            <person name="Shirasu K."/>
            <person name="Sikhakolli U.R."/>
            <person name="Stueber K."/>
            <person name="Sukno S.A."/>
            <person name="Sweigard J.A."/>
            <person name="Takano Y."/>
            <person name="Takahara H."/>
            <person name="Trail F."/>
            <person name="van der Does H.C."/>
            <person name="Voll L.M."/>
            <person name="Will I."/>
            <person name="Young S."/>
            <person name="Zeng Q."/>
            <person name="Zhang J."/>
            <person name="Zhou S."/>
            <person name="Dickman M.B."/>
            <person name="Schulze-Lefert P."/>
            <person name="Ver Loren van Themaat E."/>
            <person name="Ma L.-J."/>
            <person name="Vaillancourt L.J."/>
        </authorList>
    </citation>
    <scope>NUCLEOTIDE SEQUENCE [LARGE SCALE GENOMIC DNA]</scope>
    <source>
        <strain evidence="2">IMI 349063</strain>
    </source>
</reference>
<dbReference type="Proteomes" id="UP000007174">
    <property type="component" value="Unassembled WGS sequence"/>
</dbReference>
<protein>
    <submittedName>
        <fullName evidence="1">Uncharacterized protein</fullName>
    </submittedName>
</protein>
<accession>H1VGG2</accession>
<proteinExistence type="predicted"/>
<dbReference type="AlphaFoldDB" id="H1VGG2"/>
<evidence type="ECO:0000313" key="2">
    <source>
        <dbReference type="Proteomes" id="UP000007174"/>
    </source>
</evidence>
<name>H1VGG2_COLHI</name>
<dbReference type="EMBL" id="CACQ02003429">
    <property type="protein sequence ID" value="CCF39315.1"/>
    <property type="molecule type" value="Genomic_DNA"/>
</dbReference>
<gene>
    <name evidence="1" type="ORF">CH063_10180</name>
</gene>
<evidence type="ECO:0000313" key="1">
    <source>
        <dbReference type="EMBL" id="CCF39315.1"/>
    </source>
</evidence>